<protein>
    <submittedName>
        <fullName evidence="2">Uncharacterized protein</fullName>
    </submittedName>
</protein>
<keyword evidence="3" id="KW-1185">Reference proteome</keyword>
<proteinExistence type="predicted"/>
<feature type="compositionally biased region" description="Basic and acidic residues" evidence="1">
    <location>
        <begin position="54"/>
        <end position="79"/>
    </location>
</feature>
<feature type="region of interest" description="Disordered" evidence="1">
    <location>
        <begin position="1"/>
        <end position="79"/>
    </location>
</feature>
<feature type="compositionally biased region" description="Polar residues" evidence="1">
    <location>
        <begin position="1"/>
        <end position="11"/>
    </location>
</feature>
<comment type="caution">
    <text evidence="2">The sequence shown here is derived from an EMBL/GenBank/DDBJ whole genome shotgun (WGS) entry which is preliminary data.</text>
</comment>
<gene>
    <name evidence="2" type="ORF">Stube_13940</name>
</gene>
<dbReference type="Proteomes" id="UP000431826">
    <property type="component" value="Unassembled WGS sequence"/>
</dbReference>
<accession>A0A640UPT3</accession>
<evidence type="ECO:0000313" key="3">
    <source>
        <dbReference type="Proteomes" id="UP000431826"/>
    </source>
</evidence>
<reference evidence="2 3" key="1">
    <citation type="submission" date="2019-12" db="EMBL/GenBank/DDBJ databases">
        <title>Whole genome shotgun sequence of Streptomyces tubercidicus NBRC 13090.</title>
        <authorList>
            <person name="Ichikawa N."/>
            <person name="Kimura A."/>
            <person name="Kitahashi Y."/>
            <person name="Komaki H."/>
            <person name="Tamura T."/>
        </authorList>
    </citation>
    <scope>NUCLEOTIDE SEQUENCE [LARGE SCALE GENOMIC DNA]</scope>
    <source>
        <strain evidence="2 3">NBRC 13090</strain>
    </source>
</reference>
<sequence length="79" mass="8622">MPQQAQKNRGGSDNVVLSDPPRISGVRLPAIPAAALATGSRGTQEKTQCPDDEYGYRDIPERLQSESGAEKQQCEKKHE</sequence>
<dbReference type="AlphaFoldDB" id="A0A640UPT3"/>
<evidence type="ECO:0000256" key="1">
    <source>
        <dbReference type="SAM" id="MobiDB-lite"/>
    </source>
</evidence>
<evidence type="ECO:0000313" key="2">
    <source>
        <dbReference type="EMBL" id="GFE36721.1"/>
    </source>
</evidence>
<organism evidence="2 3">
    <name type="scientific">Streptomyces tubercidicus</name>
    <dbReference type="NCBI Taxonomy" id="47759"/>
    <lineage>
        <taxon>Bacteria</taxon>
        <taxon>Bacillati</taxon>
        <taxon>Actinomycetota</taxon>
        <taxon>Actinomycetes</taxon>
        <taxon>Kitasatosporales</taxon>
        <taxon>Streptomycetaceae</taxon>
        <taxon>Streptomyces</taxon>
    </lineage>
</organism>
<dbReference type="EMBL" id="BLIR01000001">
    <property type="protein sequence ID" value="GFE36721.1"/>
    <property type="molecule type" value="Genomic_DNA"/>
</dbReference>
<name>A0A640UPT3_9ACTN</name>